<reference evidence="2" key="1">
    <citation type="journal article" date="2021" name="Proc. Natl. Acad. Sci. U.S.A.">
        <title>Three genomes in the algal genus Volvox reveal the fate of a haploid sex-determining region after a transition to homothallism.</title>
        <authorList>
            <person name="Yamamoto K."/>
            <person name="Hamaji T."/>
            <person name="Kawai-Toyooka H."/>
            <person name="Matsuzaki R."/>
            <person name="Takahashi F."/>
            <person name="Nishimura Y."/>
            <person name="Kawachi M."/>
            <person name="Noguchi H."/>
            <person name="Minakuchi Y."/>
            <person name="Umen J.G."/>
            <person name="Toyoda A."/>
            <person name="Nozaki H."/>
        </authorList>
    </citation>
    <scope>NUCLEOTIDE SEQUENCE</scope>
    <source>
        <strain evidence="3">NIES-3785</strain>
        <strain evidence="2">NIES-3786</strain>
    </source>
</reference>
<feature type="compositionally biased region" description="Low complexity" evidence="1">
    <location>
        <begin position="206"/>
        <end position="224"/>
    </location>
</feature>
<keyword evidence="4" id="KW-1185">Reference proteome</keyword>
<accession>A0A8J4FUF1</accession>
<feature type="compositionally biased region" description="Basic and acidic residues" evidence="1">
    <location>
        <begin position="35"/>
        <end position="80"/>
    </location>
</feature>
<feature type="non-terminal residue" evidence="2">
    <location>
        <position position="1"/>
    </location>
</feature>
<evidence type="ECO:0000313" key="2">
    <source>
        <dbReference type="EMBL" id="GIL84742.1"/>
    </source>
</evidence>
<sequence>VNSDGRQKGGSRRMPGSPRASGGGGGASRGAGSREGTRDGRGSVPASRKDRRESGSSRGGRLQDADKVRQPGGDGRGDVRYRRRTTSGDSGGDSNEGRNIERSYGVSSSRSSSSGGGGNAPDLWGLPNQALLAALDRSRLARQQLAEDREEEEEEEEEEAQPDAWAYIHYVSHFYALHLQEWMKLQLQKNVQRRVNEMLVPNSRTDAGAAGGEPDANAAAGAARDGAEDNDNEYGYGFHTTECDYDYDEEQHVLYDTEYEG</sequence>
<feature type="compositionally biased region" description="Low complexity" evidence="1">
    <location>
        <begin position="103"/>
        <end position="113"/>
    </location>
</feature>
<dbReference type="EMBL" id="BNCQ01000036">
    <property type="protein sequence ID" value="GIM10858.1"/>
    <property type="molecule type" value="Genomic_DNA"/>
</dbReference>
<evidence type="ECO:0000256" key="1">
    <source>
        <dbReference type="SAM" id="MobiDB-lite"/>
    </source>
</evidence>
<dbReference type="EMBL" id="BNCP01000030">
    <property type="protein sequence ID" value="GIL84742.1"/>
    <property type="molecule type" value="Genomic_DNA"/>
</dbReference>
<feature type="region of interest" description="Disordered" evidence="1">
    <location>
        <begin position="1"/>
        <end position="125"/>
    </location>
</feature>
<dbReference type="Proteomes" id="UP000722791">
    <property type="component" value="Unassembled WGS sequence"/>
</dbReference>
<name>A0A8J4FUF1_9CHLO</name>
<dbReference type="AlphaFoldDB" id="A0A8J4FUF1"/>
<evidence type="ECO:0000313" key="4">
    <source>
        <dbReference type="Proteomes" id="UP000747110"/>
    </source>
</evidence>
<proteinExistence type="predicted"/>
<evidence type="ECO:0000313" key="3">
    <source>
        <dbReference type="EMBL" id="GIM10858.1"/>
    </source>
</evidence>
<feature type="region of interest" description="Disordered" evidence="1">
    <location>
        <begin position="204"/>
        <end position="242"/>
    </location>
</feature>
<feature type="compositionally biased region" description="Acidic residues" evidence="1">
    <location>
        <begin position="148"/>
        <end position="161"/>
    </location>
</feature>
<protein>
    <submittedName>
        <fullName evidence="2">Uncharacterized protein</fullName>
    </submittedName>
</protein>
<feature type="region of interest" description="Disordered" evidence="1">
    <location>
        <begin position="142"/>
        <end position="161"/>
    </location>
</feature>
<gene>
    <name evidence="2" type="ORF">Vretifemale_13355</name>
    <name evidence="3" type="ORF">Vretimale_14467</name>
</gene>
<organism evidence="2 4">
    <name type="scientific">Volvox reticuliferus</name>
    <dbReference type="NCBI Taxonomy" id="1737510"/>
    <lineage>
        <taxon>Eukaryota</taxon>
        <taxon>Viridiplantae</taxon>
        <taxon>Chlorophyta</taxon>
        <taxon>core chlorophytes</taxon>
        <taxon>Chlorophyceae</taxon>
        <taxon>CS clade</taxon>
        <taxon>Chlamydomonadales</taxon>
        <taxon>Volvocaceae</taxon>
        <taxon>Volvox</taxon>
    </lineage>
</organism>
<comment type="caution">
    <text evidence="2">The sequence shown here is derived from an EMBL/GenBank/DDBJ whole genome shotgun (WGS) entry which is preliminary data.</text>
</comment>
<dbReference type="Proteomes" id="UP000747110">
    <property type="component" value="Unassembled WGS sequence"/>
</dbReference>